<reference evidence="2" key="1">
    <citation type="submission" date="2020-08" db="EMBL/GenBank/DDBJ databases">
        <title>Multicomponent nature underlies the extraordinary mechanical properties of spider dragline silk.</title>
        <authorList>
            <person name="Kono N."/>
            <person name="Nakamura H."/>
            <person name="Mori M."/>
            <person name="Yoshida Y."/>
            <person name="Ohtoshi R."/>
            <person name="Malay A.D."/>
            <person name="Moran D.A.P."/>
            <person name="Tomita M."/>
            <person name="Numata K."/>
            <person name="Arakawa K."/>
        </authorList>
    </citation>
    <scope>NUCLEOTIDE SEQUENCE</scope>
</reference>
<evidence type="ECO:0000256" key="1">
    <source>
        <dbReference type="SAM" id="MobiDB-lite"/>
    </source>
</evidence>
<proteinExistence type="predicted"/>
<dbReference type="AlphaFoldDB" id="A0A8X6P083"/>
<feature type="region of interest" description="Disordered" evidence="1">
    <location>
        <begin position="78"/>
        <end position="108"/>
    </location>
</feature>
<comment type="caution">
    <text evidence="2">The sequence shown here is derived from an EMBL/GenBank/DDBJ whole genome shotgun (WGS) entry which is preliminary data.</text>
</comment>
<name>A0A8X6P083_NEPPI</name>
<gene>
    <name evidence="2" type="ORF">NPIL_403361</name>
</gene>
<sequence length="108" mass="11914">MCLNDLLESVNLVNKDYNIALPATTSLRELQEDLMLSTSSEESIIESHQASTPINTDPNSPIYLSSIISSIDNLVQEQTPSITSNHNNYSTISSPQENSKTDPICHSY</sequence>
<dbReference type="EMBL" id="BMAW01110582">
    <property type="protein sequence ID" value="GFT43841.1"/>
    <property type="molecule type" value="Genomic_DNA"/>
</dbReference>
<feature type="compositionally biased region" description="Polar residues" evidence="1">
    <location>
        <begin position="78"/>
        <end position="98"/>
    </location>
</feature>
<organism evidence="2 3">
    <name type="scientific">Nephila pilipes</name>
    <name type="common">Giant wood spider</name>
    <name type="synonym">Nephila maculata</name>
    <dbReference type="NCBI Taxonomy" id="299642"/>
    <lineage>
        <taxon>Eukaryota</taxon>
        <taxon>Metazoa</taxon>
        <taxon>Ecdysozoa</taxon>
        <taxon>Arthropoda</taxon>
        <taxon>Chelicerata</taxon>
        <taxon>Arachnida</taxon>
        <taxon>Araneae</taxon>
        <taxon>Araneomorphae</taxon>
        <taxon>Entelegynae</taxon>
        <taxon>Araneoidea</taxon>
        <taxon>Nephilidae</taxon>
        <taxon>Nephila</taxon>
    </lineage>
</organism>
<protein>
    <submittedName>
        <fullName evidence="2">Uncharacterized protein</fullName>
    </submittedName>
</protein>
<dbReference type="Proteomes" id="UP000887013">
    <property type="component" value="Unassembled WGS sequence"/>
</dbReference>
<keyword evidence="3" id="KW-1185">Reference proteome</keyword>
<evidence type="ECO:0000313" key="3">
    <source>
        <dbReference type="Proteomes" id="UP000887013"/>
    </source>
</evidence>
<evidence type="ECO:0000313" key="2">
    <source>
        <dbReference type="EMBL" id="GFT43841.1"/>
    </source>
</evidence>
<accession>A0A8X6P083</accession>